<feature type="transmembrane region" description="Helical" evidence="6">
    <location>
        <begin position="359"/>
        <end position="382"/>
    </location>
</feature>
<keyword evidence="5 6" id="KW-0472">Membrane</keyword>
<evidence type="ECO:0000256" key="5">
    <source>
        <dbReference type="ARBA" id="ARBA00023136"/>
    </source>
</evidence>
<keyword evidence="7" id="KW-0732">Signal</keyword>
<evidence type="ECO:0000256" key="4">
    <source>
        <dbReference type="ARBA" id="ARBA00022989"/>
    </source>
</evidence>
<comment type="similarity">
    <text evidence="2">Belongs to the oxidase-dependent Fe transporter (OFeT) (TC 9.A.10.1) family.</text>
</comment>
<keyword evidence="3 6" id="KW-0812">Transmembrane</keyword>
<proteinExistence type="inferred from homology"/>
<evidence type="ECO:0000256" key="1">
    <source>
        <dbReference type="ARBA" id="ARBA00004141"/>
    </source>
</evidence>
<dbReference type="PANTHER" id="PTHR31632:SF2">
    <property type="entry name" value="PLASMA MEMBRANE IRON PERMEASE"/>
    <property type="match status" value="1"/>
</dbReference>
<comment type="subcellular location">
    <subcellularLocation>
        <location evidence="1">Membrane</location>
        <topology evidence="1">Multi-pass membrane protein</topology>
    </subcellularLocation>
</comment>
<evidence type="ECO:0000256" key="3">
    <source>
        <dbReference type="ARBA" id="ARBA00022692"/>
    </source>
</evidence>
<dbReference type="InterPro" id="IPR004923">
    <property type="entry name" value="FTR1/Fip1/EfeU"/>
</dbReference>
<reference evidence="8" key="1">
    <citation type="submission" date="2023-06" db="EMBL/GenBank/DDBJ databases">
        <title>A Treasure from Seagulls: Isolation and Description of Aciduricobacillus qingdaonensis gen. nov., sp. nov., a Rare Obligately Uric Acid-utilizing Member in the Family Bacillaceae.</title>
        <authorList>
            <person name="Liu W."/>
            <person name="Wang B."/>
        </authorList>
    </citation>
    <scope>NUCLEOTIDE SEQUENCE</scope>
    <source>
        <strain evidence="8">44XB</strain>
    </source>
</reference>
<feature type="transmembrane region" description="Helical" evidence="6">
    <location>
        <begin position="433"/>
        <end position="451"/>
    </location>
</feature>
<feature type="transmembrane region" description="Helical" evidence="6">
    <location>
        <begin position="473"/>
        <end position="492"/>
    </location>
</feature>
<evidence type="ECO:0000313" key="8">
    <source>
        <dbReference type="EMBL" id="WLV25584.1"/>
    </source>
</evidence>
<feature type="transmembrane region" description="Helical" evidence="6">
    <location>
        <begin position="546"/>
        <end position="567"/>
    </location>
</feature>
<evidence type="ECO:0000256" key="6">
    <source>
        <dbReference type="SAM" id="Phobius"/>
    </source>
</evidence>
<evidence type="ECO:0000256" key="2">
    <source>
        <dbReference type="ARBA" id="ARBA00008333"/>
    </source>
</evidence>
<feature type="transmembrane region" description="Helical" evidence="6">
    <location>
        <begin position="504"/>
        <end position="526"/>
    </location>
</feature>
<feature type="signal peptide" evidence="7">
    <location>
        <begin position="1"/>
        <end position="21"/>
    </location>
</feature>
<evidence type="ECO:0000256" key="7">
    <source>
        <dbReference type="SAM" id="SignalP"/>
    </source>
</evidence>
<evidence type="ECO:0000313" key="9">
    <source>
        <dbReference type="Proteomes" id="UP001180087"/>
    </source>
</evidence>
<name>A0ABY9KXM1_9BACI</name>
<keyword evidence="9" id="KW-1185">Reference proteome</keyword>
<dbReference type="Proteomes" id="UP001180087">
    <property type="component" value="Chromosome"/>
</dbReference>
<feature type="transmembrane region" description="Helical" evidence="6">
    <location>
        <begin position="326"/>
        <end position="347"/>
    </location>
</feature>
<dbReference type="PANTHER" id="PTHR31632">
    <property type="entry name" value="IRON TRANSPORTER FTH1"/>
    <property type="match status" value="1"/>
</dbReference>
<keyword evidence="4 6" id="KW-1133">Transmembrane helix</keyword>
<feature type="chain" id="PRO_5047510212" evidence="7">
    <location>
        <begin position="22"/>
        <end position="581"/>
    </location>
</feature>
<feature type="transmembrane region" description="Helical" evidence="6">
    <location>
        <begin position="394"/>
        <end position="413"/>
    </location>
</feature>
<gene>
    <name evidence="8" type="ORF">QR721_05090</name>
</gene>
<protein>
    <submittedName>
        <fullName evidence="8">FTR1 family protein</fullName>
    </submittedName>
</protein>
<sequence length="581" mass="63906">MKKILILLCIVFTFMSVSNVAAEQGAANADDGYAAIGEAIMHAKQKDWSGIEDSAAQFSVFAEQIKPTDKYEKEVTSIKEKANMLEEQVEKRNDWSKIQNTLQEASHAVRAYDEALHPVDKNKERAKLGVLLPITDRLDKALDENDLNRAKAAYDQLNKTWTANEAIVRTDSVASYGAIETNLSMMRIGFEQKPVNMAQIKTGNDGFIEAVKGFMEGKKEEKSKEKSSLNDVVKLLEQSQTSIKDEKAVNAVKPLQEIIRIWPTVEGEVRIKDPSLYNDVENKIPAAIGKLQSEKPDYNKASVIISDLHDRLKILSSNTSYNFVDAMLILLREGIEAILIVAGLIAFLKRANNGEGKRWIWGGAGAGIIASLALAVVMVIFFANAGGAQNRETLEGTIGLAAVIMMLSIGAWLHKRSNILNWNAYFERNMGKAIATGSLLSMASLSFLAIFREGAETVIFYIGMAPAIELKELLIGIGTALVILALLALVIIRFSSRIPLRPFFAIAAWLIYILAFKMVGASVHALQVAGIFSVHVADYVPFINWLGIYPTLETILPQLLLIGLILFTSIHLKRAANAAKT</sequence>
<organism evidence="8 9">
    <name type="scientific">Aciduricibacillus chroicocephali</name>
    <dbReference type="NCBI Taxonomy" id="3054939"/>
    <lineage>
        <taxon>Bacteria</taxon>
        <taxon>Bacillati</taxon>
        <taxon>Bacillota</taxon>
        <taxon>Bacilli</taxon>
        <taxon>Bacillales</taxon>
        <taxon>Bacillaceae</taxon>
        <taxon>Aciduricibacillus</taxon>
    </lineage>
</organism>
<dbReference type="RefSeq" id="WP_348029375.1">
    <property type="nucleotide sequence ID" value="NZ_CP129113.1"/>
</dbReference>
<dbReference type="Pfam" id="PF03239">
    <property type="entry name" value="FTR1"/>
    <property type="match status" value="1"/>
</dbReference>
<accession>A0ABY9KXM1</accession>
<dbReference type="EMBL" id="CP129113">
    <property type="protein sequence ID" value="WLV25584.1"/>
    <property type="molecule type" value="Genomic_DNA"/>
</dbReference>